<dbReference type="RefSeq" id="WP_066475204.1">
    <property type="nucleotide sequence ID" value="NZ_CBCRUZ010000030.1"/>
</dbReference>
<dbReference type="Proteomes" id="UP000887023">
    <property type="component" value="Chromosome"/>
</dbReference>
<dbReference type="EMBL" id="CP079105">
    <property type="protein sequence ID" value="QXQ13409.1"/>
    <property type="molecule type" value="Genomic_DNA"/>
</dbReference>
<feature type="region of interest" description="Disordered" evidence="6">
    <location>
        <begin position="146"/>
        <end position="165"/>
    </location>
</feature>
<reference evidence="8" key="1">
    <citation type="submission" date="2021-07" db="EMBL/GenBank/DDBJ databases">
        <title>Candidatus Kaistella beijingensis sp. nov. isolated from a municipal wastewater treatment plant is involved in sludge foaming.</title>
        <authorList>
            <person name="Song Y."/>
            <person name="Liu S.-J."/>
        </authorList>
    </citation>
    <scope>NUCLEOTIDE SEQUENCE</scope>
    <source>
        <strain evidence="8">DSM 43998</strain>
    </source>
</reference>
<evidence type="ECO:0000259" key="7">
    <source>
        <dbReference type="SMART" id="SM00563"/>
    </source>
</evidence>
<dbReference type="Pfam" id="PF01553">
    <property type="entry name" value="Acyltransferase"/>
    <property type="match status" value="1"/>
</dbReference>
<dbReference type="GO" id="GO:0004366">
    <property type="term" value="F:glycerol-3-phosphate O-acyltransferase activity"/>
    <property type="evidence" value="ECO:0007669"/>
    <property type="project" value="UniProtKB-EC"/>
</dbReference>
<evidence type="ECO:0000256" key="4">
    <source>
        <dbReference type="ARBA" id="ARBA00023136"/>
    </source>
</evidence>
<sequence length="805" mass="90381">MSELAKQEPDTTRPAPGSYAEPAGPVVALVDASTKVERELIEHWLTDGGLAAEHRIDSPATLVDLDTDAIADRLVDRTDDPLVLPVRVVWLPPERDGVRRTRLRDLATLGDPRNPNRLAQRWIVQRAPDRHRVLTGQPARLGELRARHASADNRSRTGQRSDDSRRALARSIVRAGVLALERAERALIGDRYKVPQMVVEEIMDSQRFRDHLNSIADQIGISHAEAHRRGEAALRELVAAQSRVVSDLFTQAMRPVHASAWKVDADEAELIELQRLNRRYPLVFLPSHRSYVDAFVLGDVLAHNDFPPNHLIGGANLNFWPMGPVARRAGTIFIRRSFNDDEIYKAALEEYFGYLLARRFNMEWYFEGGRTRTGKLRPPRYGLLNYLAAAIRQGRVDDAKLVPVSITYERLNELGAIADEQLGAAKKSESLAWLARYIRNQQNSAGRVYVRFGTPLSTRDLLVANGDPMDTPNTPDIEARRRKAVQKLAFEIAVGINDVTPITLNALVTLALLGVHDRALTRAEVRAVLEPVLRYIERRDLPRGELGKLRDDSGLAIVLDQLSTARVVDAYYGGLEPVYSINSGQHLVAAFYRNSAVHWFVNRALLEMAILAAVESGYTDPLRTGWDEANQLRDLLKFEFFFPDREQFEEQMTQEMLLVDPAWLDRAPSRDEILAALADTGFMMAHRVLRSFVGAQQVVADRLTAHDPHKRIDRKEFVDECVAIGKQLLLQDRLQDAESVSSELFGSALQLADNRNLLGPVSADTPDAGAQLRRRRLDFAGELHQVSERIALAAKLDASSRKEIR</sequence>
<name>A0ABX8S6H4_9ACTN</name>
<evidence type="ECO:0000313" key="9">
    <source>
        <dbReference type="Proteomes" id="UP000887023"/>
    </source>
</evidence>
<proteinExistence type="inferred from homology"/>
<feature type="compositionally biased region" description="Basic and acidic residues" evidence="6">
    <location>
        <begin position="1"/>
        <end position="11"/>
    </location>
</feature>
<evidence type="ECO:0000256" key="6">
    <source>
        <dbReference type="SAM" id="MobiDB-lite"/>
    </source>
</evidence>
<dbReference type="SUPFAM" id="SSF69593">
    <property type="entry name" value="Glycerol-3-phosphate (1)-acyltransferase"/>
    <property type="match status" value="1"/>
</dbReference>
<feature type="domain" description="Phospholipid/glycerol acyltransferase" evidence="7">
    <location>
        <begin position="282"/>
        <end position="409"/>
    </location>
</feature>
<keyword evidence="9" id="KW-1185">Reference proteome</keyword>
<dbReference type="InterPro" id="IPR022284">
    <property type="entry name" value="GPAT/DHAPAT"/>
</dbReference>
<dbReference type="EC" id="2.3.1.15" evidence="8"/>
<gene>
    <name evidence="8" type="ORF">KV203_16410</name>
</gene>
<dbReference type="InterPro" id="IPR045520">
    <property type="entry name" value="GPAT/DHAPAT_C"/>
</dbReference>
<dbReference type="PANTHER" id="PTHR12563:SF17">
    <property type="entry name" value="DIHYDROXYACETONE PHOSPHATE ACYLTRANSFERASE"/>
    <property type="match status" value="1"/>
</dbReference>
<organism evidence="8 9">
    <name type="scientific">Skermania pinensis</name>
    <dbReference type="NCBI Taxonomy" id="39122"/>
    <lineage>
        <taxon>Bacteria</taxon>
        <taxon>Bacillati</taxon>
        <taxon>Actinomycetota</taxon>
        <taxon>Actinomycetes</taxon>
        <taxon>Mycobacteriales</taxon>
        <taxon>Gordoniaceae</taxon>
        <taxon>Skermania</taxon>
    </lineage>
</organism>
<protein>
    <submittedName>
        <fullName evidence="8">Glycerol-3-phosphate 1-O-acyltransferase</fullName>
        <ecNumber evidence="8">2.3.1.15</ecNumber>
    </submittedName>
</protein>
<comment type="similarity">
    <text evidence="2">Belongs to the GPAT/DAPAT family.</text>
</comment>
<accession>A0ABX8S6H4</accession>
<dbReference type="NCBIfam" id="NF002886">
    <property type="entry name" value="PRK03355.1"/>
    <property type="match status" value="1"/>
</dbReference>
<feature type="region of interest" description="Disordered" evidence="6">
    <location>
        <begin position="1"/>
        <end position="22"/>
    </location>
</feature>
<evidence type="ECO:0000256" key="5">
    <source>
        <dbReference type="ARBA" id="ARBA00023315"/>
    </source>
</evidence>
<dbReference type="InterPro" id="IPR041728">
    <property type="entry name" value="GPAT/DHAPAT_LPLAT"/>
</dbReference>
<evidence type="ECO:0000313" key="8">
    <source>
        <dbReference type="EMBL" id="QXQ13409.1"/>
    </source>
</evidence>
<dbReference type="CDD" id="cd07993">
    <property type="entry name" value="LPLAT_DHAPAT-like"/>
    <property type="match status" value="1"/>
</dbReference>
<evidence type="ECO:0000256" key="2">
    <source>
        <dbReference type="ARBA" id="ARBA00007937"/>
    </source>
</evidence>
<dbReference type="InterPro" id="IPR002123">
    <property type="entry name" value="Plipid/glycerol_acylTrfase"/>
</dbReference>
<evidence type="ECO:0000256" key="3">
    <source>
        <dbReference type="ARBA" id="ARBA00022679"/>
    </source>
</evidence>
<comment type="subcellular location">
    <subcellularLocation>
        <location evidence="1">Endomembrane system</location>
        <topology evidence="1">Peripheral membrane protein</topology>
    </subcellularLocation>
</comment>
<keyword evidence="4" id="KW-0472">Membrane</keyword>
<evidence type="ECO:0000256" key="1">
    <source>
        <dbReference type="ARBA" id="ARBA00004184"/>
    </source>
</evidence>
<dbReference type="SMART" id="SM00563">
    <property type="entry name" value="PlsC"/>
    <property type="match status" value="1"/>
</dbReference>
<keyword evidence="3 8" id="KW-0808">Transferase</keyword>
<dbReference type="PANTHER" id="PTHR12563">
    <property type="entry name" value="GLYCEROL-3-PHOSPHATE ACYLTRANSFERASE"/>
    <property type="match status" value="1"/>
</dbReference>
<dbReference type="Pfam" id="PF19277">
    <property type="entry name" value="GPAT_C"/>
    <property type="match status" value="1"/>
</dbReference>
<keyword evidence="5 8" id="KW-0012">Acyltransferase</keyword>